<evidence type="ECO:0000313" key="2">
    <source>
        <dbReference type="EMBL" id="SKB46739.1"/>
    </source>
</evidence>
<dbReference type="Pfam" id="PF13439">
    <property type="entry name" value="Glyco_transf_4"/>
    <property type="match status" value="1"/>
</dbReference>
<proteinExistence type="predicted"/>
<name>A0A1T5BIA4_9SPHI</name>
<dbReference type="CDD" id="cd03823">
    <property type="entry name" value="GT4_ExpE7-like"/>
    <property type="match status" value="1"/>
</dbReference>
<accession>A0A1T5BIA4</accession>
<reference evidence="2 3" key="1">
    <citation type="submission" date="2017-02" db="EMBL/GenBank/DDBJ databases">
        <authorList>
            <person name="Peterson S.W."/>
        </authorList>
    </citation>
    <scope>NUCLEOTIDE SEQUENCE [LARGE SCALE GENOMIC DNA]</scope>
    <source>
        <strain evidence="2 3">DSM 22899</strain>
    </source>
</reference>
<sequence length="401" mass="44946">MKILYINALYSPYIAGGAEISLKLIVEGMQAKGHEVVVLSMAPGEGLRKEQVDEVQVYRAGLKNRYWPFSNERPGKFSRLAWHLRDWYNPAMGAYVKEVIRLEQPSAVSCHNLVGWSIAAWDAIREAGIPVVQVLHDMYLLSPDSTMFKNGKPRNSQGLINWLLRYRHRQQSAKLGAVVGISHSILQRFVAHGYFQGIRQYVIHNARRIPEARALRLRAEGQPLAVGYIGTLSGVKGVEWLIEQFKGSGIDGQLHIAGRGKSEDEQHFRELAGDDRRIVFRGYVDPAQFYPDIDVLVVPSLWEEPLGMVAVEGLANHLPVIASNRGGLRESVEDGRNGILCDPDVPESLGGALFALWRDVALYNRLASEARPSVSEYLDITRMVNEYEQVLQTITANDTTY</sequence>
<dbReference type="OrthoDB" id="9787111at2"/>
<dbReference type="AlphaFoldDB" id="A0A1T5BIA4"/>
<dbReference type="Pfam" id="PF13692">
    <property type="entry name" value="Glyco_trans_1_4"/>
    <property type="match status" value="1"/>
</dbReference>
<dbReference type="GO" id="GO:0016757">
    <property type="term" value="F:glycosyltransferase activity"/>
    <property type="evidence" value="ECO:0007669"/>
    <property type="project" value="UniProtKB-ARBA"/>
</dbReference>
<dbReference type="STRING" id="623280.SAMN05660226_01492"/>
<gene>
    <name evidence="2" type="ORF">SAMN05660226_01492</name>
</gene>
<evidence type="ECO:0000313" key="3">
    <source>
        <dbReference type="Proteomes" id="UP000190541"/>
    </source>
</evidence>
<keyword evidence="3" id="KW-1185">Reference proteome</keyword>
<dbReference type="SUPFAM" id="SSF53756">
    <property type="entry name" value="UDP-Glycosyltransferase/glycogen phosphorylase"/>
    <property type="match status" value="1"/>
</dbReference>
<keyword evidence="2" id="KW-0808">Transferase</keyword>
<protein>
    <submittedName>
        <fullName evidence="2">Glycosyltransferase involved in cell wall bisynthesis</fullName>
    </submittedName>
</protein>
<dbReference type="RefSeq" id="WP_079716175.1">
    <property type="nucleotide sequence ID" value="NZ_FUYS01000003.1"/>
</dbReference>
<dbReference type="PANTHER" id="PTHR12526">
    <property type="entry name" value="GLYCOSYLTRANSFERASE"/>
    <property type="match status" value="1"/>
</dbReference>
<feature type="domain" description="Glycosyltransferase subfamily 4-like N-terminal" evidence="1">
    <location>
        <begin position="16"/>
        <end position="205"/>
    </location>
</feature>
<dbReference type="Gene3D" id="3.40.50.2000">
    <property type="entry name" value="Glycogen Phosphorylase B"/>
    <property type="match status" value="2"/>
</dbReference>
<evidence type="ECO:0000259" key="1">
    <source>
        <dbReference type="Pfam" id="PF13439"/>
    </source>
</evidence>
<dbReference type="Proteomes" id="UP000190541">
    <property type="component" value="Unassembled WGS sequence"/>
</dbReference>
<dbReference type="PANTHER" id="PTHR12526:SF630">
    <property type="entry name" value="GLYCOSYLTRANSFERASE"/>
    <property type="match status" value="1"/>
</dbReference>
<organism evidence="2 3">
    <name type="scientific">Parapedobacter luteus</name>
    <dbReference type="NCBI Taxonomy" id="623280"/>
    <lineage>
        <taxon>Bacteria</taxon>
        <taxon>Pseudomonadati</taxon>
        <taxon>Bacteroidota</taxon>
        <taxon>Sphingobacteriia</taxon>
        <taxon>Sphingobacteriales</taxon>
        <taxon>Sphingobacteriaceae</taxon>
        <taxon>Parapedobacter</taxon>
    </lineage>
</organism>
<dbReference type="InterPro" id="IPR028098">
    <property type="entry name" value="Glyco_trans_4-like_N"/>
</dbReference>
<dbReference type="EMBL" id="FUYS01000003">
    <property type="protein sequence ID" value="SKB46739.1"/>
    <property type="molecule type" value="Genomic_DNA"/>
</dbReference>